<keyword evidence="4 7" id="KW-0812">Transmembrane</keyword>
<keyword evidence="11" id="KW-1185">Reference proteome</keyword>
<reference evidence="10" key="1">
    <citation type="submission" date="2021-01" db="EMBL/GenBank/DDBJ databases">
        <title>Whole genome shotgun sequence of Spirilliplanes yamanashiensis NBRC 15828.</title>
        <authorList>
            <person name="Komaki H."/>
            <person name="Tamura T."/>
        </authorList>
    </citation>
    <scope>NUCLEOTIDE SEQUENCE</scope>
    <source>
        <strain evidence="10">NBRC 15828</strain>
    </source>
</reference>
<dbReference type="AlphaFoldDB" id="A0A8J3YEK2"/>
<name>A0A8J3YEK2_9ACTN</name>
<feature type="domain" description="VTT" evidence="9">
    <location>
        <begin position="81"/>
        <end position="195"/>
    </location>
</feature>
<evidence type="ECO:0000256" key="5">
    <source>
        <dbReference type="ARBA" id="ARBA00022989"/>
    </source>
</evidence>
<dbReference type="GO" id="GO:0005886">
    <property type="term" value="C:plasma membrane"/>
    <property type="evidence" value="ECO:0007669"/>
    <property type="project" value="UniProtKB-SubCell"/>
</dbReference>
<evidence type="ECO:0000256" key="6">
    <source>
        <dbReference type="ARBA" id="ARBA00023136"/>
    </source>
</evidence>
<proteinExistence type="inferred from homology"/>
<organism evidence="10 11">
    <name type="scientific">Spirilliplanes yamanashiensis</name>
    <dbReference type="NCBI Taxonomy" id="42233"/>
    <lineage>
        <taxon>Bacteria</taxon>
        <taxon>Bacillati</taxon>
        <taxon>Actinomycetota</taxon>
        <taxon>Actinomycetes</taxon>
        <taxon>Micromonosporales</taxon>
        <taxon>Micromonosporaceae</taxon>
        <taxon>Spirilliplanes</taxon>
    </lineage>
</organism>
<evidence type="ECO:0000256" key="4">
    <source>
        <dbReference type="ARBA" id="ARBA00022692"/>
    </source>
</evidence>
<feature type="transmembrane region" description="Helical" evidence="7">
    <location>
        <begin position="174"/>
        <end position="198"/>
    </location>
</feature>
<evidence type="ECO:0000256" key="7">
    <source>
        <dbReference type="RuleBase" id="RU366058"/>
    </source>
</evidence>
<dbReference type="Proteomes" id="UP000652013">
    <property type="component" value="Unassembled WGS sequence"/>
</dbReference>
<feature type="transmembrane region" description="Helical" evidence="7">
    <location>
        <begin position="204"/>
        <end position="223"/>
    </location>
</feature>
<comment type="similarity">
    <text evidence="2 7">Belongs to the TVP38/TMEM64 family.</text>
</comment>
<feature type="region of interest" description="Disordered" evidence="8">
    <location>
        <begin position="1"/>
        <end position="20"/>
    </location>
</feature>
<evidence type="ECO:0000259" key="9">
    <source>
        <dbReference type="Pfam" id="PF09335"/>
    </source>
</evidence>
<keyword evidence="6 7" id="KW-0472">Membrane</keyword>
<dbReference type="InterPro" id="IPR015414">
    <property type="entry name" value="TMEM64"/>
</dbReference>
<feature type="transmembrane region" description="Helical" evidence="7">
    <location>
        <begin position="29"/>
        <end position="48"/>
    </location>
</feature>
<sequence length="231" mass="23254">MTEPDPPLRPPDDAGPPAEPRRTAARVRFGLLLASLAGLVVAALTGVLPDLTEMATALPTSGPLASFAVIGAVAVLLSALVPRSVLAAGAGLLFGATTGALYVMAGALVAAVLAFEIGRWLGRDYIRGRRRAAAVDSFLERRGITGVLVLRLLPIAPFGLVSYAFGATAVPRSAYLLATALGIAPSTIVFATLGAHALTPASPAFILSTVAALGLAAAGVLGARAASRATR</sequence>
<dbReference type="InterPro" id="IPR032816">
    <property type="entry name" value="VTT_dom"/>
</dbReference>
<evidence type="ECO:0000256" key="2">
    <source>
        <dbReference type="ARBA" id="ARBA00008640"/>
    </source>
</evidence>
<evidence type="ECO:0000256" key="3">
    <source>
        <dbReference type="ARBA" id="ARBA00022475"/>
    </source>
</evidence>
<dbReference type="EMBL" id="BOOY01000043">
    <property type="protein sequence ID" value="GIJ06649.1"/>
    <property type="molecule type" value="Genomic_DNA"/>
</dbReference>
<keyword evidence="5 7" id="KW-1133">Transmembrane helix</keyword>
<comment type="caution">
    <text evidence="10">The sequence shown here is derived from an EMBL/GenBank/DDBJ whole genome shotgun (WGS) entry which is preliminary data.</text>
</comment>
<feature type="compositionally biased region" description="Pro residues" evidence="8">
    <location>
        <begin position="1"/>
        <end position="18"/>
    </location>
</feature>
<comment type="subcellular location">
    <subcellularLocation>
        <location evidence="1 7">Cell membrane</location>
        <topology evidence="1 7">Multi-pass membrane protein</topology>
    </subcellularLocation>
</comment>
<dbReference type="PANTHER" id="PTHR12677">
    <property type="entry name" value="GOLGI APPARATUS MEMBRANE PROTEIN TVP38-RELATED"/>
    <property type="match status" value="1"/>
</dbReference>
<feature type="transmembrane region" description="Helical" evidence="7">
    <location>
        <begin position="60"/>
        <end position="80"/>
    </location>
</feature>
<evidence type="ECO:0000256" key="1">
    <source>
        <dbReference type="ARBA" id="ARBA00004651"/>
    </source>
</evidence>
<gene>
    <name evidence="10" type="ORF">Sya03_60010</name>
</gene>
<dbReference type="PANTHER" id="PTHR12677:SF59">
    <property type="entry name" value="GOLGI APPARATUS MEMBRANE PROTEIN TVP38-RELATED"/>
    <property type="match status" value="1"/>
</dbReference>
<accession>A0A8J3YEK2</accession>
<protein>
    <recommendedName>
        <fullName evidence="7">TVP38/TMEM64 family membrane protein</fullName>
    </recommendedName>
</protein>
<evidence type="ECO:0000313" key="11">
    <source>
        <dbReference type="Proteomes" id="UP000652013"/>
    </source>
</evidence>
<keyword evidence="3 7" id="KW-1003">Cell membrane</keyword>
<evidence type="ECO:0000256" key="8">
    <source>
        <dbReference type="SAM" id="MobiDB-lite"/>
    </source>
</evidence>
<dbReference type="Pfam" id="PF09335">
    <property type="entry name" value="VTT_dom"/>
    <property type="match status" value="1"/>
</dbReference>
<feature type="transmembrane region" description="Helical" evidence="7">
    <location>
        <begin position="148"/>
        <end position="167"/>
    </location>
</feature>
<feature type="transmembrane region" description="Helical" evidence="7">
    <location>
        <begin position="92"/>
        <end position="115"/>
    </location>
</feature>
<evidence type="ECO:0000313" key="10">
    <source>
        <dbReference type="EMBL" id="GIJ06649.1"/>
    </source>
</evidence>